<feature type="domain" description="Ig-like" evidence="4">
    <location>
        <begin position="222"/>
        <end position="315"/>
    </location>
</feature>
<protein>
    <recommendedName>
        <fullName evidence="4">Ig-like domain-containing protein</fullName>
    </recommendedName>
</protein>
<evidence type="ECO:0000313" key="5">
    <source>
        <dbReference type="EMBL" id="GAU88573.1"/>
    </source>
</evidence>
<sequence length="361" mass="40544">MESVFYLATTACLLAGILVDVTAQQNPTITFIEKEKVADIGSTVELRCAVQFVADFPVMWIRLPDTPLTIRGSKIVPDNRYSIRYDESSMTYLLQIQDLQESDDGIYRCQVQVTSTTKVTAEVPLSIRRQPVISDDSTRDQIVTKGEDIDLFCNASGNPHPKLSWRRQGAAVLPNGGAISHGNHLRILDIQREHRGTYICTADNAVGGGAQRLINIQVEFAPVIRVPRARIGQALYYERELECIVEAFPAANVEWSFDGRKIVDDAHYHVSSFTKANDATEMKLRIKNIQKRHYGAYECVAHSRLGSARGKVEFYELPFAYQESQRERKTVALGLTSSKASHGGVLFHPLMLFLLICFAWY</sequence>
<dbReference type="Pfam" id="PF13927">
    <property type="entry name" value="Ig_3"/>
    <property type="match status" value="1"/>
</dbReference>
<dbReference type="AlphaFoldDB" id="A0A1D1UQD5"/>
<name>A0A1D1UQD5_RAMVA</name>
<dbReference type="PROSITE" id="PS50835">
    <property type="entry name" value="IG_LIKE"/>
    <property type="match status" value="3"/>
</dbReference>
<dbReference type="InterPro" id="IPR013783">
    <property type="entry name" value="Ig-like_fold"/>
</dbReference>
<accession>A0A1D1UQD5</accession>
<dbReference type="SMART" id="SM00408">
    <property type="entry name" value="IGc2"/>
    <property type="match status" value="3"/>
</dbReference>
<dbReference type="SUPFAM" id="SSF48726">
    <property type="entry name" value="Immunoglobulin"/>
    <property type="match status" value="3"/>
</dbReference>
<dbReference type="SMART" id="SM00409">
    <property type="entry name" value="IG"/>
    <property type="match status" value="3"/>
</dbReference>
<dbReference type="InterPro" id="IPR003599">
    <property type="entry name" value="Ig_sub"/>
</dbReference>
<dbReference type="GO" id="GO:0098632">
    <property type="term" value="F:cell-cell adhesion mediator activity"/>
    <property type="evidence" value="ECO:0007669"/>
    <property type="project" value="TreeGrafter"/>
</dbReference>
<evidence type="ECO:0000256" key="2">
    <source>
        <dbReference type="ARBA" id="ARBA00023157"/>
    </source>
</evidence>
<dbReference type="EMBL" id="BDGG01000001">
    <property type="protein sequence ID" value="GAU88573.1"/>
    <property type="molecule type" value="Genomic_DNA"/>
</dbReference>
<dbReference type="InterPro" id="IPR003598">
    <property type="entry name" value="Ig_sub2"/>
</dbReference>
<dbReference type="InterPro" id="IPR007110">
    <property type="entry name" value="Ig-like_dom"/>
</dbReference>
<dbReference type="GO" id="GO:0007420">
    <property type="term" value="P:brain development"/>
    <property type="evidence" value="ECO:0007669"/>
    <property type="project" value="TreeGrafter"/>
</dbReference>
<gene>
    <name evidence="5" type="primary">RvY_01253</name>
    <name evidence="5" type="synonym">RvY_01253.1</name>
    <name evidence="5" type="ORF">RvY_01253-1</name>
</gene>
<feature type="domain" description="Ig-like" evidence="4">
    <location>
        <begin position="27"/>
        <end position="120"/>
    </location>
</feature>
<dbReference type="Pfam" id="PF07679">
    <property type="entry name" value="I-set"/>
    <property type="match status" value="2"/>
</dbReference>
<dbReference type="GO" id="GO:0007411">
    <property type="term" value="P:axon guidance"/>
    <property type="evidence" value="ECO:0007669"/>
    <property type="project" value="TreeGrafter"/>
</dbReference>
<evidence type="ECO:0000313" key="6">
    <source>
        <dbReference type="Proteomes" id="UP000186922"/>
    </source>
</evidence>
<evidence type="ECO:0000259" key="4">
    <source>
        <dbReference type="PROSITE" id="PS50835"/>
    </source>
</evidence>
<proteinExistence type="predicted"/>
<dbReference type="InterPro" id="IPR036179">
    <property type="entry name" value="Ig-like_dom_sf"/>
</dbReference>
<dbReference type="PANTHER" id="PTHR44170">
    <property type="entry name" value="PROTEIN SIDEKICK"/>
    <property type="match status" value="1"/>
</dbReference>
<dbReference type="STRING" id="947166.A0A1D1UQD5"/>
<dbReference type="InterPro" id="IPR013098">
    <property type="entry name" value="Ig_I-set"/>
</dbReference>
<feature type="signal peptide" evidence="3">
    <location>
        <begin position="1"/>
        <end position="23"/>
    </location>
</feature>
<keyword evidence="1" id="KW-0677">Repeat</keyword>
<dbReference type="GO" id="GO:0005886">
    <property type="term" value="C:plasma membrane"/>
    <property type="evidence" value="ECO:0007669"/>
    <property type="project" value="TreeGrafter"/>
</dbReference>
<evidence type="ECO:0000256" key="1">
    <source>
        <dbReference type="ARBA" id="ARBA00022737"/>
    </source>
</evidence>
<reference evidence="5 6" key="1">
    <citation type="journal article" date="2016" name="Nat. Commun.">
        <title>Extremotolerant tardigrade genome and improved radiotolerance of human cultured cells by tardigrade-unique protein.</title>
        <authorList>
            <person name="Hashimoto T."/>
            <person name="Horikawa D.D."/>
            <person name="Saito Y."/>
            <person name="Kuwahara H."/>
            <person name="Kozuka-Hata H."/>
            <person name="Shin-I T."/>
            <person name="Minakuchi Y."/>
            <person name="Ohishi K."/>
            <person name="Motoyama A."/>
            <person name="Aizu T."/>
            <person name="Enomoto A."/>
            <person name="Kondo K."/>
            <person name="Tanaka S."/>
            <person name="Hara Y."/>
            <person name="Koshikawa S."/>
            <person name="Sagara H."/>
            <person name="Miura T."/>
            <person name="Yokobori S."/>
            <person name="Miyagawa K."/>
            <person name="Suzuki Y."/>
            <person name="Kubo T."/>
            <person name="Oyama M."/>
            <person name="Kohara Y."/>
            <person name="Fujiyama A."/>
            <person name="Arakawa K."/>
            <person name="Katayama T."/>
            <person name="Toyoda A."/>
            <person name="Kunieda T."/>
        </authorList>
    </citation>
    <scope>NUCLEOTIDE SEQUENCE [LARGE SCALE GENOMIC DNA]</scope>
    <source>
        <strain evidence="5 6">YOKOZUNA-1</strain>
    </source>
</reference>
<dbReference type="Proteomes" id="UP000186922">
    <property type="component" value="Unassembled WGS sequence"/>
</dbReference>
<dbReference type="OrthoDB" id="10010359at2759"/>
<comment type="caution">
    <text evidence="5">The sequence shown here is derived from an EMBL/GenBank/DDBJ whole genome shotgun (WGS) entry which is preliminary data.</text>
</comment>
<dbReference type="PANTHER" id="PTHR44170:SF58">
    <property type="entry name" value="PROTEIN TURTLE HOMOLOG A-LIKE ISOFORM X1"/>
    <property type="match status" value="1"/>
</dbReference>
<dbReference type="Gene3D" id="2.60.40.10">
    <property type="entry name" value="Immunoglobulins"/>
    <property type="match status" value="3"/>
</dbReference>
<evidence type="ECO:0000256" key="3">
    <source>
        <dbReference type="SAM" id="SignalP"/>
    </source>
</evidence>
<dbReference type="CDD" id="cd00096">
    <property type="entry name" value="Ig"/>
    <property type="match status" value="2"/>
</dbReference>
<feature type="chain" id="PRO_5008897491" description="Ig-like domain-containing protein" evidence="3">
    <location>
        <begin position="24"/>
        <end position="361"/>
    </location>
</feature>
<keyword evidence="6" id="KW-1185">Reference proteome</keyword>
<feature type="domain" description="Ig-like" evidence="4">
    <location>
        <begin position="131"/>
        <end position="217"/>
    </location>
</feature>
<keyword evidence="3" id="KW-0732">Signal</keyword>
<organism evidence="5 6">
    <name type="scientific">Ramazzottius varieornatus</name>
    <name type="common">Water bear</name>
    <name type="synonym">Tardigrade</name>
    <dbReference type="NCBI Taxonomy" id="947166"/>
    <lineage>
        <taxon>Eukaryota</taxon>
        <taxon>Metazoa</taxon>
        <taxon>Ecdysozoa</taxon>
        <taxon>Tardigrada</taxon>
        <taxon>Eutardigrada</taxon>
        <taxon>Parachela</taxon>
        <taxon>Hypsibioidea</taxon>
        <taxon>Ramazzottiidae</taxon>
        <taxon>Ramazzottius</taxon>
    </lineage>
</organism>
<keyword evidence="2" id="KW-1015">Disulfide bond</keyword>
<dbReference type="GO" id="GO:0030424">
    <property type="term" value="C:axon"/>
    <property type="evidence" value="ECO:0007669"/>
    <property type="project" value="TreeGrafter"/>
</dbReference>